<keyword evidence="6" id="KW-0406">Ion transport</keyword>
<dbReference type="GO" id="GO:0005254">
    <property type="term" value="F:chloride channel activity"/>
    <property type="evidence" value="ECO:0007669"/>
    <property type="project" value="InterPro"/>
</dbReference>
<evidence type="ECO:0000256" key="2">
    <source>
        <dbReference type="ARBA" id="ARBA00022448"/>
    </source>
</evidence>
<evidence type="ECO:0000313" key="9">
    <source>
        <dbReference type="EMBL" id="KAL1506980.1"/>
    </source>
</evidence>
<proteinExistence type="predicted"/>
<keyword evidence="3" id="KW-1003">Cell membrane</keyword>
<comment type="subcellular location">
    <subcellularLocation>
        <location evidence="1">Cell membrane</location>
        <topology evidence="1">Multi-pass membrane protein</topology>
    </subcellularLocation>
</comment>
<feature type="transmembrane region" description="Helical" evidence="8">
    <location>
        <begin position="32"/>
        <end position="53"/>
    </location>
</feature>
<evidence type="ECO:0000256" key="1">
    <source>
        <dbReference type="ARBA" id="ARBA00004651"/>
    </source>
</evidence>
<comment type="caution">
    <text evidence="9">The sequence shown here is derived from an EMBL/GenBank/DDBJ whole genome shotgun (WGS) entry which is preliminary data.</text>
</comment>
<dbReference type="EMBL" id="JBGBPQ010000018">
    <property type="protein sequence ID" value="KAL1506980.1"/>
    <property type="molecule type" value="Genomic_DNA"/>
</dbReference>
<keyword evidence="4 8" id="KW-0812">Transmembrane</keyword>
<evidence type="ECO:0000256" key="7">
    <source>
        <dbReference type="ARBA" id="ARBA00023136"/>
    </source>
</evidence>
<keyword evidence="2" id="KW-0813">Transport</keyword>
<reference evidence="9 10" key="1">
    <citation type="journal article" date="2024" name="Science">
        <title>Giant polyketide synthase enzymes in the biosynthesis of giant marine polyether toxins.</title>
        <authorList>
            <person name="Fallon T.R."/>
            <person name="Shende V.V."/>
            <person name="Wierzbicki I.H."/>
            <person name="Pendleton A.L."/>
            <person name="Watervoot N.F."/>
            <person name="Auber R.P."/>
            <person name="Gonzalez D.J."/>
            <person name="Wisecaver J.H."/>
            <person name="Moore B.S."/>
        </authorList>
    </citation>
    <scope>NUCLEOTIDE SEQUENCE [LARGE SCALE GENOMIC DNA]</scope>
    <source>
        <strain evidence="9 10">12B1</strain>
    </source>
</reference>
<feature type="transmembrane region" description="Helical" evidence="8">
    <location>
        <begin position="73"/>
        <end position="93"/>
    </location>
</feature>
<dbReference type="PANTHER" id="PTHR33281">
    <property type="entry name" value="UPF0187 PROTEIN YNEE"/>
    <property type="match status" value="1"/>
</dbReference>
<keyword evidence="10" id="KW-1185">Reference proteome</keyword>
<keyword evidence="5 8" id="KW-1133">Transmembrane helix</keyword>
<name>A0AB34ISZ8_PRYPA</name>
<dbReference type="Pfam" id="PF25539">
    <property type="entry name" value="Bestrophin_2"/>
    <property type="match status" value="1"/>
</dbReference>
<accession>A0AB34ISZ8</accession>
<evidence type="ECO:0000313" key="10">
    <source>
        <dbReference type="Proteomes" id="UP001515480"/>
    </source>
</evidence>
<keyword evidence="7 8" id="KW-0472">Membrane</keyword>
<dbReference type="GO" id="GO:0005886">
    <property type="term" value="C:plasma membrane"/>
    <property type="evidence" value="ECO:0007669"/>
    <property type="project" value="UniProtKB-SubCell"/>
</dbReference>
<dbReference type="InterPro" id="IPR044669">
    <property type="entry name" value="YneE/VCCN1/2-like"/>
</dbReference>
<sequence length="355" mass="39755">MVIEYDPSASVFRTLCSWTGTILQLVLCKPMIYVLLAMHALFIVADFLLWRYHTNWEADADGWQSGTRQLPKLSWSAGALATSLLVFFIVFYGSQSYSRFYALYGHCIGLGGATMEWTALVKLHLIQEPAARWNAVRFILAAMHIMYFGLREVGAVAGIDDEEWATIRNRQLLTDGEISTLKNYKGYLPFLPVQWAMLEAEKQLLMEDPTDSKSETLLHQQLQEKAFAFRGHCGQITNLLKQPVPFPYFHVLNLMIVVTLTLVAYMLVPMGIWPLTMIIQFVASLVLLGLKEVAVCLADPFGDDAVDFNVDTFLLAAYKNAIANLNDDHAPHGSTMPSEITNPIKGNASLARKSV</sequence>
<evidence type="ECO:0000256" key="3">
    <source>
        <dbReference type="ARBA" id="ARBA00022475"/>
    </source>
</evidence>
<dbReference type="AlphaFoldDB" id="A0AB34ISZ8"/>
<evidence type="ECO:0000256" key="8">
    <source>
        <dbReference type="SAM" id="Phobius"/>
    </source>
</evidence>
<feature type="transmembrane region" description="Helical" evidence="8">
    <location>
        <begin position="272"/>
        <end position="290"/>
    </location>
</feature>
<evidence type="ECO:0000256" key="6">
    <source>
        <dbReference type="ARBA" id="ARBA00023065"/>
    </source>
</evidence>
<feature type="transmembrane region" description="Helical" evidence="8">
    <location>
        <begin position="248"/>
        <end position="266"/>
    </location>
</feature>
<organism evidence="9 10">
    <name type="scientific">Prymnesium parvum</name>
    <name type="common">Toxic golden alga</name>
    <dbReference type="NCBI Taxonomy" id="97485"/>
    <lineage>
        <taxon>Eukaryota</taxon>
        <taxon>Haptista</taxon>
        <taxon>Haptophyta</taxon>
        <taxon>Prymnesiophyceae</taxon>
        <taxon>Prymnesiales</taxon>
        <taxon>Prymnesiaceae</taxon>
        <taxon>Prymnesium</taxon>
    </lineage>
</organism>
<evidence type="ECO:0000256" key="5">
    <source>
        <dbReference type="ARBA" id="ARBA00022989"/>
    </source>
</evidence>
<evidence type="ECO:0000256" key="4">
    <source>
        <dbReference type="ARBA" id="ARBA00022692"/>
    </source>
</evidence>
<dbReference type="Proteomes" id="UP001515480">
    <property type="component" value="Unassembled WGS sequence"/>
</dbReference>
<protein>
    <submittedName>
        <fullName evidence="9">Uncharacterized protein</fullName>
    </submittedName>
</protein>
<gene>
    <name evidence="9" type="ORF">AB1Y20_007844</name>
</gene>
<dbReference type="PANTHER" id="PTHR33281:SF19">
    <property type="entry name" value="VOLTAGE-DEPENDENT ANION CHANNEL-FORMING PROTEIN YNEE"/>
    <property type="match status" value="1"/>
</dbReference>